<evidence type="ECO:0000313" key="2">
    <source>
        <dbReference type="Proteomes" id="UP000199594"/>
    </source>
</evidence>
<proteinExistence type="predicted"/>
<organism evidence="1 2">
    <name type="scientific">Halomonas saccharevitans</name>
    <dbReference type="NCBI Taxonomy" id="416872"/>
    <lineage>
        <taxon>Bacteria</taxon>
        <taxon>Pseudomonadati</taxon>
        <taxon>Pseudomonadota</taxon>
        <taxon>Gammaproteobacteria</taxon>
        <taxon>Oceanospirillales</taxon>
        <taxon>Halomonadaceae</taxon>
        <taxon>Halomonas</taxon>
    </lineage>
</organism>
<name>A0A1I7C5W9_9GAMM</name>
<reference evidence="1 2" key="1">
    <citation type="submission" date="2016-10" db="EMBL/GenBank/DDBJ databases">
        <authorList>
            <person name="de Groot N.N."/>
        </authorList>
    </citation>
    <scope>NUCLEOTIDE SEQUENCE [LARGE SCALE GENOMIC DNA]</scope>
    <source>
        <strain evidence="1 2">CGMCC 1.6493</strain>
    </source>
</reference>
<dbReference type="EMBL" id="FPAQ01000036">
    <property type="protein sequence ID" value="SFT94819.1"/>
    <property type="molecule type" value="Genomic_DNA"/>
</dbReference>
<dbReference type="AlphaFoldDB" id="A0A1I7C5W9"/>
<dbReference type="Proteomes" id="UP000199594">
    <property type="component" value="Unassembled WGS sequence"/>
</dbReference>
<gene>
    <name evidence="1" type="ORF">SAMN04487956_13630</name>
</gene>
<accession>A0A1I7C5W9</accession>
<sequence>MVPKVQLRLMGRKQCHADLLPLAGTPTTSPPLFNTKFDTELDTKLRPHMGELLVERGFEMK</sequence>
<evidence type="ECO:0000313" key="1">
    <source>
        <dbReference type="EMBL" id="SFT94819.1"/>
    </source>
</evidence>
<protein>
    <submittedName>
        <fullName evidence="1">Uncharacterized protein</fullName>
    </submittedName>
</protein>